<evidence type="ECO:0000313" key="2">
    <source>
        <dbReference type="EMBL" id="CZW42608.1"/>
    </source>
</evidence>
<protein>
    <submittedName>
        <fullName evidence="2">Uncharacterized protein</fullName>
    </submittedName>
</protein>
<feature type="signal peptide" evidence="1">
    <location>
        <begin position="1"/>
        <end position="23"/>
    </location>
</feature>
<dbReference type="AlphaFoldDB" id="A0A144UQG3"/>
<dbReference type="RefSeq" id="WP_154816162.1">
    <property type="nucleotide sequence ID" value="NZ_FJXR01000048.1"/>
</dbReference>
<dbReference type="EMBL" id="FJXR01000048">
    <property type="protein sequence ID" value="CZW42608.1"/>
    <property type="molecule type" value="Genomic_DNA"/>
</dbReference>
<dbReference type="Proteomes" id="UP000076008">
    <property type="component" value="Unassembled WGS sequence"/>
</dbReference>
<accession>A0A144UQG3</accession>
<evidence type="ECO:0000313" key="3">
    <source>
        <dbReference type="Proteomes" id="UP000076008"/>
    </source>
</evidence>
<gene>
    <name evidence="2" type="ORF">SAMEA2273318_04773</name>
</gene>
<reference evidence="2 3" key="1">
    <citation type="submission" date="2016-03" db="EMBL/GenBank/DDBJ databases">
        <authorList>
            <consortium name="Pathogen Informatics"/>
        </authorList>
    </citation>
    <scope>NUCLEOTIDE SEQUENCE [LARGE SCALE GENOMIC DNA]</scope>
    <source>
        <strain evidence="3">e1252</strain>
    </source>
</reference>
<sequence>MIVKRFSLISAAFLLFPVIPVLAAPQDLPVKSISVPAWNVITDTLFVMTPAVNGKRNDFLMRMVCGLARGDITQQQVNATLAEKKVNINGIPESGSPLSLLVNGNVTQQATTCAAYLASSLFMPADNQQYFDKKKVPSQPRVDEGNGFWQRLTGKQTTTKNTPEKQEYVLNTVRFEQGAKEKIALAQATAQFYAIIAKNIQSAVPLSYAAYQKRTADVVRNYAGEYLRSIGQFYLSQDKAHFTAMTVDMGSFRVENSTGNAFQMQGSDFLLTARGVPWFGNGKILGKDYFVDVAIIATPAVAEGKVQTKQKKGGLNK</sequence>
<feature type="chain" id="PRO_5009814442" evidence="1">
    <location>
        <begin position="24"/>
        <end position="317"/>
    </location>
</feature>
<proteinExistence type="predicted"/>
<organism evidence="2 3">
    <name type="scientific">Enterobacter cloacae</name>
    <dbReference type="NCBI Taxonomy" id="550"/>
    <lineage>
        <taxon>Bacteria</taxon>
        <taxon>Pseudomonadati</taxon>
        <taxon>Pseudomonadota</taxon>
        <taxon>Gammaproteobacteria</taxon>
        <taxon>Enterobacterales</taxon>
        <taxon>Enterobacteriaceae</taxon>
        <taxon>Enterobacter</taxon>
        <taxon>Enterobacter cloacae complex</taxon>
    </lineage>
</organism>
<evidence type="ECO:0000256" key="1">
    <source>
        <dbReference type="SAM" id="SignalP"/>
    </source>
</evidence>
<name>A0A144UQG3_ENTCL</name>
<keyword evidence="1" id="KW-0732">Signal</keyword>